<dbReference type="InterPro" id="IPR050649">
    <property type="entry name" value="Paired_Homeobox_TFs"/>
</dbReference>
<evidence type="ECO:0000256" key="3">
    <source>
        <dbReference type="RuleBase" id="RU000682"/>
    </source>
</evidence>
<evidence type="ECO:0000256" key="1">
    <source>
        <dbReference type="ARBA" id="ARBA00004123"/>
    </source>
</evidence>
<protein>
    <recommendedName>
        <fullName evidence="5">Homeobox domain-containing protein</fullName>
    </recommendedName>
</protein>
<dbReference type="CDD" id="cd00086">
    <property type="entry name" value="homeodomain"/>
    <property type="match status" value="1"/>
</dbReference>
<evidence type="ECO:0000259" key="5">
    <source>
        <dbReference type="PROSITE" id="PS50071"/>
    </source>
</evidence>
<dbReference type="PROSITE" id="PS50071">
    <property type="entry name" value="HOMEOBOX_2"/>
    <property type="match status" value="1"/>
</dbReference>
<reference evidence="6 7" key="1">
    <citation type="submission" date="2024-11" db="EMBL/GenBank/DDBJ databases">
        <title>Chromosome-level genome assembly of the freshwater bivalve Anodonta woodiana.</title>
        <authorList>
            <person name="Chen X."/>
        </authorList>
    </citation>
    <scope>NUCLEOTIDE SEQUENCE [LARGE SCALE GENOMIC DNA]</scope>
    <source>
        <strain evidence="6">MN2024</strain>
        <tissue evidence="6">Gills</tissue>
    </source>
</reference>
<dbReference type="InterPro" id="IPR001356">
    <property type="entry name" value="HD"/>
</dbReference>
<dbReference type="AlphaFoldDB" id="A0ABD3WFB1"/>
<dbReference type="PANTHER" id="PTHR24329:SF543">
    <property type="entry name" value="FI01017P-RELATED"/>
    <property type="match status" value="1"/>
</dbReference>
<proteinExistence type="predicted"/>
<gene>
    <name evidence="6" type="ORF">ACJMK2_035829</name>
</gene>
<feature type="region of interest" description="Disordered" evidence="4">
    <location>
        <begin position="27"/>
        <end position="93"/>
    </location>
</feature>
<comment type="caution">
    <text evidence="6">The sequence shown here is derived from an EMBL/GenBank/DDBJ whole genome shotgun (WGS) entry which is preliminary data.</text>
</comment>
<dbReference type="Proteomes" id="UP001634394">
    <property type="component" value="Unassembled WGS sequence"/>
</dbReference>
<organism evidence="6 7">
    <name type="scientific">Sinanodonta woodiana</name>
    <name type="common">Chinese pond mussel</name>
    <name type="synonym">Anodonta woodiana</name>
    <dbReference type="NCBI Taxonomy" id="1069815"/>
    <lineage>
        <taxon>Eukaryota</taxon>
        <taxon>Metazoa</taxon>
        <taxon>Spiralia</taxon>
        <taxon>Lophotrochozoa</taxon>
        <taxon>Mollusca</taxon>
        <taxon>Bivalvia</taxon>
        <taxon>Autobranchia</taxon>
        <taxon>Heteroconchia</taxon>
        <taxon>Palaeoheterodonta</taxon>
        <taxon>Unionida</taxon>
        <taxon>Unionoidea</taxon>
        <taxon>Unionidae</taxon>
        <taxon>Unioninae</taxon>
        <taxon>Sinanodonta</taxon>
    </lineage>
</organism>
<feature type="domain" description="Homeobox" evidence="5">
    <location>
        <begin position="84"/>
        <end position="178"/>
    </location>
</feature>
<feature type="compositionally biased region" description="Low complexity" evidence="4">
    <location>
        <begin position="57"/>
        <end position="80"/>
    </location>
</feature>
<dbReference type="GO" id="GO:0005634">
    <property type="term" value="C:nucleus"/>
    <property type="evidence" value="ECO:0007669"/>
    <property type="project" value="UniProtKB-SubCell"/>
</dbReference>
<feature type="DNA-binding region" description="Homeobox" evidence="2">
    <location>
        <begin position="86"/>
        <end position="179"/>
    </location>
</feature>
<dbReference type="SMART" id="SM00389">
    <property type="entry name" value="HOX"/>
    <property type="match status" value="1"/>
</dbReference>
<dbReference type="InterPro" id="IPR009057">
    <property type="entry name" value="Homeodomain-like_sf"/>
</dbReference>
<evidence type="ECO:0000313" key="6">
    <source>
        <dbReference type="EMBL" id="KAL3872614.1"/>
    </source>
</evidence>
<evidence type="ECO:0000256" key="2">
    <source>
        <dbReference type="PROSITE-ProRule" id="PRU00108"/>
    </source>
</evidence>
<sequence>MADETRLPVNIVDDRIEKRKLDDFTSLYSMDTSSSTSRSLSDNSGQEGAFKKIKPEPSSTASSIGGTSNSSSSTVHNPSTCPTPARRRHRTTFTQEQLQELEAAFAKSHYPDIYCREELARITKLNEARIQFLNDIFFLKIHQYSLIKSFTNLFLPSMLQFKQFEVWYISLKQWCPRKYFRGKWWMQTCSGQLLLFGMTRPGIEPTTSRFHGGRSNH</sequence>
<name>A0ABD3WFB1_SINWO</name>
<feature type="compositionally biased region" description="Low complexity" evidence="4">
    <location>
        <begin position="27"/>
        <end position="44"/>
    </location>
</feature>
<accession>A0ABD3WFB1</accession>
<keyword evidence="2 3" id="KW-0539">Nucleus</keyword>
<dbReference type="PANTHER" id="PTHR24329">
    <property type="entry name" value="HOMEOBOX PROTEIN ARISTALESS"/>
    <property type="match status" value="1"/>
</dbReference>
<comment type="subcellular location">
    <subcellularLocation>
        <location evidence="1 2 3">Nucleus</location>
    </subcellularLocation>
</comment>
<dbReference type="SUPFAM" id="SSF46689">
    <property type="entry name" value="Homeodomain-like"/>
    <property type="match status" value="1"/>
</dbReference>
<keyword evidence="2 3" id="KW-0371">Homeobox</keyword>
<evidence type="ECO:0000256" key="4">
    <source>
        <dbReference type="SAM" id="MobiDB-lite"/>
    </source>
</evidence>
<dbReference type="EMBL" id="JBJQND010000006">
    <property type="protein sequence ID" value="KAL3872614.1"/>
    <property type="molecule type" value="Genomic_DNA"/>
</dbReference>
<evidence type="ECO:0000313" key="7">
    <source>
        <dbReference type="Proteomes" id="UP001634394"/>
    </source>
</evidence>
<keyword evidence="7" id="KW-1185">Reference proteome</keyword>
<dbReference type="GO" id="GO:0003677">
    <property type="term" value="F:DNA binding"/>
    <property type="evidence" value="ECO:0007669"/>
    <property type="project" value="UniProtKB-UniRule"/>
</dbReference>
<keyword evidence="2 3" id="KW-0238">DNA-binding</keyword>
<dbReference type="Gene3D" id="1.10.10.60">
    <property type="entry name" value="Homeodomain-like"/>
    <property type="match status" value="1"/>
</dbReference>
<dbReference type="Pfam" id="PF00046">
    <property type="entry name" value="Homeodomain"/>
    <property type="match status" value="1"/>
</dbReference>